<organism evidence="1 2">
    <name type="scientific">Salipaludibacillus agaradhaerens</name>
    <name type="common">Bacillus agaradhaerens</name>
    <dbReference type="NCBI Taxonomy" id="76935"/>
    <lineage>
        <taxon>Bacteria</taxon>
        <taxon>Bacillati</taxon>
        <taxon>Bacillota</taxon>
        <taxon>Bacilli</taxon>
        <taxon>Bacillales</taxon>
        <taxon>Bacillaceae</taxon>
    </lineage>
</organism>
<accession>A0A9Q4FY63</accession>
<evidence type="ECO:0000313" key="1">
    <source>
        <dbReference type="EMBL" id="MCR6095807.1"/>
    </source>
</evidence>
<name>A0A9Q4FY63_SALAG</name>
<reference evidence="1" key="1">
    <citation type="submission" date="2020-06" db="EMBL/GenBank/DDBJ databases">
        <title>Insight into the genomes of haloalkaliphilic bacilli from Kenyan soda lakes.</title>
        <authorList>
            <person name="Mwirichia R."/>
            <person name="Villamizar G.C."/>
            <person name="Poehlein A."/>
            <person name="Mugweru J."/>
            <person name="Kipnyargis A."/>
            <person name="Kiplimo D."/>
            <person name="Orwa P."/>
            <person name="Daniel R."/>
        </authorList>
    </citation>
    <scope>NUCLEOTIDE SEQUENCE</scope>
    <source>
        <strain evidence="1">B1096_S55</strain>
    </source>
</reference>
<comment type="caution">
    <text evidence="1">The sequence shown here is derived from an EMBL/GenBank/DDBJ whole genome shotgun (WGS) entry which is preliminary data.</text>
</comment>
<gene>
    <name evidence="1" type="ORF">HXA33_04555</name>
</gene>
<evidence type="ECO:0000313" key="2">
    <source>
        <dbReference type="Proteomes" id="UP001057753"/>
    </source>
</evidence>
<dbReference type="EMBL" id="JABXYM010000001">
    <property type="protein sequence ID" value="MCR6095807.1"/>
    <property type="molecule type" value="Genomic_DNA"/>
</dbReference>
<protein>
    <submittedName>
        <fullName evidence="1">Uncharacterized protein</fullName>
    </submittedName>
</protein>
<keyword evidence="2" id="KW-1185">Reference proteome</keyword>
<dbReference type="AlphaFoldDB" id="A0A9Q4FY63"/>
<dbReference type="RefSeq" id="WP_257820543.1">
    <property type="nucleotide sequence ID" value="NZ_JABXYM010000001.1"/>
</dbReference>
<dbReference type="Proteomes" id="UP001057753">
    <property type="component" value="Unassembled WGS sequence"/>
</dbReference>
<sequence length="176" mass="20065">MNDHVNHLLKQNQSYFKEIKKLIAKKTFHINSHVLCYFTYSLSLNHSIDGDNLLLGSFTILNLGQKPLQHPIICITLSDSSLFKFSGKFTHKASSNKVTPSVWERISKTSNQDEYWLKYKASPNIAANDSLSFSNFQVEWTPQKNYNGTIKGFIYSEEIQEGQEAVNQINISGMTP</sequence>
<proteinExistence type="predicted"/>